<dbReference type="InterPro" id="IPR044925">
    <property type="entry name" value="His-Me_finger_sf"/>
</dbReference>
<dbReference type="InterPro" id="IPR003615">
    <property type="entry name" value="HNH_nuc"/>
</dbReference>
<comment type="caution">
    <text evidence="2">The sequence shown here is derived from an EMBL/GenBank/DDBJ whole genome shotgun (WGS) entry which is preliminary data.</text>
</comment>
<gene>
    <name evidence="2" type="ORF">L4G47_24280</name>
</gene>
<keyword evidence="3" id="KW-1185">Reference proteome</keyword>
<dbReference type="Gene3D" id="3.90.75.20">
    <property type="match status" value="1"/>
</dbReference>
<reference evidence="2" key="1">
    <citation type="submission" date="2022-01" db="EMBL/GenBank/DDBJ databases">
        <title>Pseudomonas sp. nov. isolated from Antarctic regolith.</title>
        <authorList>
            <person name="Novakova D."/>
            <person name="Sedlar K."/>
        </authorList>
    </citation>
    <scope>NUCLEOTIDE SEQUENCE</scope>
    <source>
        <strain evidence="2">P2647</strain>
    </source>
</reference>
<evidence type="ECO:0000313" key="3">
    <source>
        <dbReference type="Proteomes" id="UP001162905"/>
    </source>
</evidence>
<dbReference type="Proteomes" id="UP001162905">
    <property type="component" value="Unassembled WGS sequence"/>
</dbReference>
<name>A0ABS9IC68_9PSED</name>
<sequence>MKREDLTPELLKEKLHYEPETGMFTRISGSNRTKVGKLDRDGYLVIKIIDTNFFAHRLAFLYMTGRMPKLTDHINRSRTDNRWCNLREVSFLESTHNRAVGVNSNRIESKSASGVRSVYPNQQNTKWFVQMHHRGRSYYGGTHETIDQATQAAADLRSEISRQPLNPA</sequence>
<evidence type="ECO:0000313" key="2">
    <source>
        <dbReference type="EMBL" id="MCF7545319.1"/>
    </source>
</evidence>
<dbReference type="RefSeq" id="WP_237254624.1">
    <property type="nucleotide sequence ID" value="NZ_JAKJXH010000036.1"/>
</dbReference>
<feature type="domain" description="HNH nuclease" evidence="1">
    <location>
        <begin position="54"/>
        <end position="90"/>
    </location>
</feature>
<dbReference type="Pfam" id="PF13392">
    <property type="entry name" value="HNH_3"/>
    <property type="match status" value="1"/>
</dbReference>
<proteinExistence type="predicted"/>
<accession>A0ABS9IC68</accession>
<keyword evidence="2" id="KW-0540">Nuclease</keyword>
<dbReference type="SUPFAM" id="SSF54060">
    <property type="entry name" value="His-Me finger endonucleases"/>
    <property type="match status" value="1"/>
</dbReference>
<keyword evidence="2" id="KW-0255">Endonuclease</keyword>
<dbReference type="GO" id="GO:0004519">
    <property type="term" value="F:endonuclease activity"/>
    <property type="evidence" value="ECO:0007669"/>
    <property type="project" value="UniProtKB-KW"/>
</dbReference>
<organism evidence="2 3">
    <name type="scientific">Pseudomonas petrae</name>
    <dbReference type="NCBI Taxonomy" id="2912190"/>
    <lineage>
        <taxon>Bacteria</taxon>
        <taxon>Pseudomonadati</taxon>
        <taxon>Pseudomonadota</taxon>
        <taxon>Gammaproteobacteria</taxon>
        <taxon>Pseudomonadales</taxon>
        <taxon>Pseudomonadaceae</taxon>
        <taxon>Pseudomonas</taxon>
    </lineage>
</organism>
<evidence type="ECO:0000259" key="1">
    <source>
        <dbReference type="Pfam" id="PF13392"/>
    </source>
</evidence>
<protein>
    <submittedName>
        <fullName evidence="2">HNH endonuclease</fullName>
    </submittedName>
</protein>
<dbReference type="EMBL" id="JAKJXH010000036">
    <property type="protein sequence ID" value="MCF7545319.1"/>
    <property type="molecule type" value="Genomic_DNA"/>
</dbReference>
<keyword evidence="2" id="KW-0378">Hydrolase</keyword>